<dbReference type="EMBL" id="FNNQ01000012">
    <property type="protein sequence ID" value="SDX23367.1"/>
    <property type="molecule type" value="Genomic_DNA"/>
</dbReference>
<dbReference type="InterPro" id="IPR037523">
    <property type="entry name" value="VOC_core"/>
</dbReference>
<feature type="domain" description="VOC" evidence="1">
    <location>
        <begin position="22"/>
        <end position="148"/>
    </location>
</feature>
<accession>A0A1H3A106</accession>
<proteinExistence type="predicted"/>
<evidence type="ECO:0000313" key="2">
    <source>
        <dbReference type="EMBL" id="SDX23367.1"/>
    </source>
</evidence>
<dbReference type="InterPro" id="IPR029068">
    <property type="entry name" value="Glyas_Bleomycin-R_OHBP_Dase"/>
</dbReference>
<protein>
    <submittedName>
        <fullName evidence="2">Catechol 2,3-dioxygenase</fullName>
    </submittedName>
</protein>
<dbReference type="AlphaFoldDB" id="A0A1H3A106"/>
<reference evidence="2 3" key="1">
    <citation type="submission" date="2016-10" db="EMBL/GenBank/DDBJ databases">
        <authorList>
            <person name="de Groot N.N."/>
        </authorList>
    </citation>
    <scope>NUCLEOTIDE SEQUENCE [LARGE SCALE GENOMIC DNA]</scope>
    <source>
        <strain evidence="2 3">DSM 45610</strain>
    </source>
</reference>
<dbReference type="PROSITE" id="PS51819">
    <property type="entry name" value="VOC"/>
    <property type="match status" value="1"/>
</dbReference>
<dbReference type="GO" id="GO:0051213">
    <property type="term" value="F:dioxygenase activity"/>
    <property type="evidence" value="ECO:0007669"/>
    <property type="project" value="UniProtKB-KW"/>
</dbReference>
<dbReference type="Proteomes" id="UP000198534">
    <property type="component" value="Unassembled WGS sequence"/>
</dbReference>
<keyword evidence="2" id="KW-0560">Oxidoreductase</keyword>
<evidence type="ECO:0000313" key="3">
    <source>
        <dbReference type="Proteomes" id="UP000198534"/>
    </source>
</evidence>
<dbReference type="PANTHER" id="PTHR36437:SF2">
    <property type="entry name" value="GLYOXALASE_BLEOMYCIN RESISTANCE PROTEIN_DIOXYGENASE"/>
    <property type="match status" value="1"/>
</dbReference>
<evidence type="ECO:0000259" key="1">
    <source>
        <dbReference type="PROSITE" id="PS51819"/>
    </source>
</evidence>
<dbReference type="Pfam" id="PF00903">
    <property type="entry name" value="Glyoxalase"/>
    <property type="match status" value="1"/>
</dbReference>
<gene>
    <name evidence="2" type="ORF">SAMN05444487_11287</name>
</gene>
<organism evidence="2 3">
    <name type="scientific">Marininema mesophilum</name>
    <dbReference type="NCBI Taxonomy" id="1048340"/>
    <lineage>
        <taxon>Bacteria</taxon>
        <taxon>Bacillati</taxon>
        <taxon>Bacillota</taxon>
        <taxon>Bacilli</taxon>
        <taxon>Bacillales</taxon>
        <taxon>Thermoactinomycetaceae</taxon>
        <taxon>Marininema</taxon>
    </lineage>
</organism>
<dbReference type="STRING" id="1048340.SAMN05444487_11287"/>
<name>A0A1H3A106_9BACL</name>
<dbReference type="Gene3D" id="3.10.180.10">
    <property type="entry name" value="2,3-Dihydroxybiphenyl 1,2-Dioxygenase, domain 1"/>
    <property type="match status" value="1"/>
</dbReference>
<dbReference type="InterPro" id="IPR004360">
    <property type="entry name" value="Glyas_Fos-R_dOase_dom"/>
</dbReference>
<keyword evidence="2" id="KW-0223">Dioxygenase</keyword>
<keyword evidence="3" id="KW-1185">Reference proteome</keyword>
<sequence>MYNRSSSGQDIEGRRSTPMLNKLAHVCIVVRDYDEAIQWYTEKLGLELRSDNPFGNGYRWVTLGTGGNSSHQDTEIVFYQPGPREEDSRMARLGQISKWVFGTDDCRGDVELLRSRGVKIVDGPSDLPWGVQAMFEDLYGNTFVMVEGKEMQG</sequence>
<dbReference type="PANTHER" id="PTHR36437">
    <property type="entry name" value="GLYOXALASE/BLEOMYCIN RESISTANCE PROTEIN/DIOXYGENASE"/>
    <property type="match status" value="1"/>
</dbReference>
<dbReference type="SUPFAM" id="SSF54593">
    <property type="entry name" value="Glyoxalase/Bleomycin resistance protein/Dihydroxybiphenyl dioxygenase"/>
    <property type="match status" value="1"/>
</dbReference>